<dbReference type="GO" id="GO:0019748">
    <property type="term" value="P:secondary metabolic process"/>
    <property type="evidence" value="ECO:0007669"/>
    <property type="project" value="TreeGrafter"/>
</dbReference>
<evidence type="ECO:0000256" key="5">
    <source>
        <dbReference type="ARBA" id="ARBA00021214"/>
    </source>
</evidence>
<dbReference type="GO" id="GO:0001760">
    <property type="term" value="F:aminocarboxymuconate-semialdehyde decarboxylase activity"/>
    <property type="evidence" value="ECO:0007669"/>
    <property type="project" value="UniProtKB-EC"/>
</dbReference>
<evidence type="ECO:0000256" key="3">
    <source>
        <dbReference type="ARBA" id="ARBA00011245"/>
    </source>
</evidence>
<evidence type="ECO:0000313" key="12">
    <source>
        <dbReference type="EMBL" id="PWA11960.1"/>
    </source>
</evidence>
<dbReference type="InterPro" id="IPR006680">
    <property type="entry name" value="Amidohydro-rel"/>
</dbReference>
<dbReference type="InterPro" id="IPR032465">
    <property type="entry name" value="ACMSD"/>
</dbReference>
<feature type="domain" description="Amidohydrolase-related" evidence="11">
    <location>
        <begin position="2"/>
        <end position="327"/>
    </location>
</feature>
<keyword evidence="6" id="KW-0479">Metal-binding</keyword>
<reference evidence="12 13" key="1">
    <citation type="submission" date="2018-04" db="EMBL/GenBank/DDBJ databases">
        <title>Camelliibacillus theae gen. nov., sp. nov., isolated from Pu'er tea.</title>
        <authorList>
            <person name="Niu L."/>
        </authorList>
    </citation>
    <scope>NUCLEOTIDE SEQUENCE [LARGE SCALE GENOMIC DNA]</scope>
    <source>
        <strain evidence="12 13">T8</strain>
    </source>
</reference>
<keyword evidence="7" id="KW-0210">Decarboxylase</keyword>
<protein>
    <recommendedName>
        <fullName evidence="5">2-amino-3-carboxymuconate-6-semialdehyde decarboxylase</fullName>
        <ecNumber evidence="4">4.1.1.45</ecNumber>
    </recommendedName>
    <alternativeName>
        <fullName evidence="10">Picolinate carboxylase</fullName>
    </alternativeName>
</protein>
<dbReference type="EC" id="4.1.1.45" evidence="4"/>
<sequence length="329" mass="37590">MIDLHTHVIPSKFPKMQKRKGDSRWPQIEKAEEGFSNIVISGKVFRTVTDHCWNPLLRIQDMDKEDVQQQVLSVMPELMSYWAEPEDAVIFCRYLNESISKMVEAYPDRFIGLGTVPLQNPELAAKELELIKKEYRLTGVQIGTHVRGNPIGDPAFHVFFEEAEKLGLAIFVHPLHPLGEERIIGPPVLKNFVGFPSEIAFSVASVITGLVLEHFPNLRICFSHGGGGFGLVLLRLIQGWKTRKELREELPQSPQLYAEKLFFDTLVYDKRVFRYVKEIFSVNNLIVGSDYPFSIRESPPGKVVSDMSDLSIDEFELLRTRNAQRFLFG</sequence>
<dbReference type="GO" id="GO:0046872">
    <property type="term" value="F:metal ion binding"/>
    <property type="evidence" value="ECO:0007669"/>
    <property type="project" value="UniProtKB-KW"/>
</dbReference>
<evidence type="ECO:0000256" key="8">
    <source>
        <dbReference type="ARBA" id="ARBA00022833"/>
    </source>
</evidence>
<comment type="pathway">
    <text evidence="1">Secondary metabolite metabolism; quinolate metabolism.</text>
</comment>
<evidence type="ECO:0000256" key="10">
    <source>
        <dbReference type="ARBA" id="ARBA00031120"/>
    </source>
</evidence>
<dbReference type="InterPro" id="IPR032466">
    <property type="entry name" value="Metal_Hydrolase"/>
</dbReference>
<evidence type="ECO:0000256" key="1">
    <source>
        <dbReference type="ARBA" id="ARBA00005079"/>
    </source>
</evidence>
<name>A0A2U1K354_9BACI</name>
<dbReference type="Gene3D" id="3.20.20.140">
    <property type="entry name" value="Metal-dependent hydrolases"/>
    <property type="match status" value="1"/>
</dbReference>
<evidence type="ECO:0000256" key="9">
    <source>
        <dbReference type="ARBA" id="ARBA00023239"/>
    </source>
</evidence>
<dbReference type="EMBL" id="QCZG01000014">
    <property type="protein sequence ID" value="PWA11960.1"/>
    <property type="molecule type" value="Genomic_DNA"/>
</dbReference>
<organism evidence="12 13">
    <name type="scientific">Pueribacillus theae</name>
    <dbReference type="NCBI Taxonomy" id="2171751"/>
    <lineage>
        <taxon>Bacteria</taxon>
        <taxon>Bacillati</taxon>
        <taxon>Bacillota</taxon>
        <taxon>Bacilli</taxon>
        <taxon>Bacillales</taxon>
        <taxon>Bacillaceae</taxon>
        <taxon>Pueribacillus</taxon>
    </lineage>
</organism>
<keyword evidence="13" id="KW-1185">Reference proteome</keyword>
<evidence type="ECO:0000313" key="13">
    <source>
        <dbReference type="Proteomes" id="UP000245998"/>
    </source>
</evidence>
<evidence type="ECO:0000259" key="11">
    <source>
        <dbReference type="Pfam" id="PF04909"/>
    </source>
</evidence>
<gene>
    <name evidence="12" type="ORF">DCC39_08480</name>
</gene>
<keyword evidence="12" id="KW-0378">Hydrolase</keyword>
<evidence type="ECO:0000256" key="7">
    <source>
        <dbReference type="ARBA" id="ARBA00022793"/>
    </source>
</evidence>
<dbReference type="PANTHER" id="PTHR21240:SF27">
    <property type="entry name" value="2-AMINO-3-CARBOXYMUCONATE-6-SEMIALDEHYDE DECARBOXYLASE"/>
    <property type="match status" value="1"/>
</dbReference>
<dbReference type="SUPFAM" id="SSF51556">
    <property type="entry name" value="Metallo-dependent hydrolases"/>
    <property type="match status" value="1"/>
</dbReference>
<dbReference type="Pfam" id="PF04909">
    <property type="entry name" value="Amidohydro_2"/>
    <property type="match status" value="1"/>
</dbReference>
<evidence type="ECO:0000256" key="4">
    <source>
        <dbReference type="ARBA" id="ARBA00012365"/>
    </source>
</evidence>
<evidence type="ECO:0000256" key="6">
    <source>
        <dbReference type="ARBA" id="ARBA00022723"/>
    </source>
</evidence>
<dbReference type="GO" id="GO:0005829">
    <property type="term" value="C:cytosol"/>
    <property type="evidence" value="ECO:0007669"/>
    <property type="project" value="TreeGrafter"/>
</dbReference>
<dbReference type="AlphaFoldDB" id="A0A2U1K354"/>
<comment type="subunit">
    <text evidence="3">Monomer.</text>
</comment>
<dbReference type="PANTHER" id="PTHR21240">
    <property type="entry name" value="2-AMINO-3-CARBOXYLMUCONATE-6-SEMIALDEHYDE DECARBOXYLASE"/>
    <property type="match status" value="1"/>
</dbReference>
<dbReference type="RefSeq" id="WP_116554460.1">
    <property type="nucleotide sequence ID" value="NZ_QCZG01000014.1"/>
</dbReference>
<dbReference type="Proteomes" id="UP000245998">
    <property type="component" value="Unassembled WGS sequence"/>
</dbReference>
<keyword evidence="9" id="KW-0456">Lyase</keyword>
<evidence type="ECO:0000256" key="2">
    <source>
        <dbReference type="ARBA" id="ARBA00005871"/>
    </source>
</evidence>
<keyword evidence="8" id="KW-0862">Zinc</keyword>
<comment type="similarity">
    <text evidence="2">Belongs to the metallo-dependent hydrolases superfamily. ACMSD family.</text>
</comment>
<proteinExistence type="inferred from homology"/>
<accession>A0A2U1K354</accession>
<comment type="caution">
    <text evidence="12">The sequence shown here is derived from an EMBL/GenBank/DDBJ whole genome shotgun (WGS) entry which is preliminary data.</text>
</comment>
<dbReference type="GO" id="GO:0016787">
    <property type="term" value="F:hydrolase activity"/>
    <property type="evidence" value="ECO:0007669"/>
    <property type="project" value="UniProtKB-KW"/>
</dbReference>